<feature type="domain" description="DAGKc" evidence="2">
    <location>
        <begin position="1"/>
        <end position="55"/>
    </location>
</feature>
<reference evidence="3 4" key="1">
    <citation type="submission" date="2018-02" db="EMBL/GenBank/DDBJ databases">
        <title>Draft genome of wild Prunus yedoensis var. nudiflora.</title>
        <authorList>
            <person name="Baek S."/>
            <person name="Kim J.-H."/>
            <person name="Choi K."/>
            <person name="Kim G.-B."/>
            <person name="Cho A."/>
            <person name="Jang H."/>
            <person name="Shin C.-H."/>
            <person name="Yu H.-J."/>
            <person name="Mun J.-H."/>
        </authorList>
    </citation>
    <scope>NUCLEOTIDE SEQUENCE [LARGE SCALE GENOMIC DNA]</scope>
    <source>
        <strain evidence="4">cv. Jeju island</strain>
        <tissue evidence="3">Leaf</tissue>
    </source>
</reference>
<dbReference type="OrthoDB" id="660486at2759"/>
<evidence type="ECO:0000259" key="2">
    <source>
        <dbReference type="PROSITE" id="PS50146"/>
    </source>
</evidence>
<keyword evidence="4" id="KW-1185">Reference proteome</keyword>
<accession>A0A314V2E0</accession>
<dbReference type="AlphaFoldDB" id="A0A314V2E0"/>
<dbReference type="STRING" id="2094558.A0A314V2E0"/>
<comment type="similarity">
    <text evidence="1">Belongs to the ARG7 family.</text>
</comment>
<dbReference type="PROSITE" id="PS50146">
    <property type="entry name" value="DAGK"/>
    <property type="match status" value="1"/>
</dbReference>
<organism evidence="3 4">
    <name type="scientific">Prunus yedoensis var. nudiflora</name>
    <dbReference type="NCBI Taxonomy" id="2094558"/>
    <lineage>
        <taxon>Eukaryota</taxon>
        <taxon>Viridiplantae</taxon>
        <taxon>Streptophyta</taxon>
        <taxon>Embryophyta</taxon>
        <taxon>Tracheophyta</taxon>
        <taxon>Spermatophyta</taxon>
        <taxon>Magnoliopsida</taxon>
        <taxon>eudicotyledons</taxon>
        <taxon>Gunneridae</taxon>
        <taxon>Pentapetalae</taxon>
        <taxon>rosids</taxon>
        <taxon>fabids</taxon>
        <taxon>Rosales</taxon>
        <taxon>Rosaceae</taxon>
        <taxon>Amygdaloideae</taxon>
        <taxon>Amygdaleae</taxon>
        <taxon>Prunus</taxon>
    </lineage>
</organism>
<gene>
    <name evidence="3" type="ORF">Pyn_35224</name>
</gene>
<evidence type="ECO:0000313" key="3">
    <source>
        <dbReference type="EMBL" id="PQM43172.1"/>
    </source>
</evidence>
<evidence type="ECO:0000313" key="4">
    <source>
        <dbReference type="Proteomes" id="UP000250321"/>
    </source>
</evidence>
<dbReference type="Proteomes" id="UP000250321">
    <property type="component" value="Unassembled WGS sequence"/>
</dbReference>
<comment type="caution">
    <text evidence="3">The sequence shown here is derived from an EMBL/GenBank/DDBJ whole genome shotgun (WGS) entry which is preliminary data.</text>
</comment>
<dbReference type="GO" id="GO:0016301">
    <property type="term" value="F:kinase activity"/>
    <property type="evidence" value="ECO:0007669"/>
    <property type="project" value="InterPro"/>
</dbReference>
<dbReference type="InterPro" id="IPR001206">
    <property type="entry name" value="Diacylglycerol_kinase_cat_dom"/>
</dbReference>
<name>A0A314V2E0_PRUYE</name>
<protein>
    <recommendedName>
        <fullName evidence="2">DAGKc domain-containing protein</fullName>
    </recommendedName>
</protein>
<dbReference type="InterPro" id="IPR003676">
    <property type="entry name" value="SAUR_fam"/>
</dbReference>
<sequence>MDFNPLGSGNDLVRVLSWGGGLGLVERQGGLCTIFQHIEHSVVTILDHWKVAIVNQQGNSDNRKKTKGQVASDGFFSVYVRPQRQQFTVKTEFVNHPLLKMLLEDVEMEHGYNWEWPILLPCDVDLFVKVLAEIERSEEVGILNCGFVMVL</sequence>
<proteinExistence type="inferred from homology"/>
<dbReference type="EMBL" id="PJQY01002712">
    <property type="protein sequence ID" value="PQM43172.1"/>
    <property type="molecule type" value="Genomic_DNA"/>
</dbReference>
<dbReference type="Pfam" id="PF02519">
    <property type="entry name" value="Auxin_inducible"/>
    <property type="match status" value="1"/>
</dbReference>
<dbReference type="PANTHER" id="PTHR31374:SF199">
    <property type="entry name" value="SMALL AUXIN-UP RNA-RELATED"/>
    <property type="match status" value="1"/>
</dbReference>
<dbReference type="PANTHER" id="PTHR31374">
    <property type="entry name" value="AUXIN-INDUCED PROTEIN-LIKE-RELATED"/>
    <property type="match status" value="1"/>
</dbReference>
<dbReference type="GO" id="GO:0009733">
    <property type="term" value="P:response to auxin"/>
    <property type="evidence" value="ECO:0007669"/>
    <property type="project" value="InterPro"/>
</dbReference>
<evidence type="ECO:0000256" key="1">
    <source>
        <dbReference type="ARBA" id="ARBA00006974"/>
    </source>
</evidence>